<feature type="compositionally biased region" description="Basic residues" evidence="1">
    <location>
        <begin position="244"/>
        <end position="254"/>
    </location>
</feature>
<name>B8LC80_THAPS</name>
<dbReference type="eggNOG" id="ENOG502SRDC">
    <property type="taxonomic scope" value="Eukaryota"/>
</dbReference>
<accession>B8LC80</accession>
<dbReference type="PaxDb" id="35128-Thaps8849"/>
<reference evidence="2 3" key="1">
    <citation type="journal article" date="2004" name="Science">
        <title>The genome of the diatom Thalassiosira pseudonana: ecology, evolution, and metabolism.</title>
        <authorList>
            <person name="Armbrust E.V."/>
            <person name="Berges J.A."/>
            <person name="Bowler C."/>
            <person name="Green B.R."/>
            <person name="Martinez D."/>
            <person name="Putnam N.H."/>
            <person name="Zhou S."/>
            <person name="Allen A.E."/>
            <person name="Apt K.E."/>
            <person name="Bechner M."/>
            <person name="Brzezinski M.A."/>
            <person name="Chaal B.K."/>
            <person name="Chiovitti A."/>
            <person name="Davis A.K."/>
            <person name="Demarest M.S."/>
            <person name="Detter J.C."/>
            <person name="Glavina T."/>
            <person name="Goodstein D."/>
            <person name="Hadi M.Z."/>
            <person name="Hellsten U."/>
            <person name="Hildebrand M."/>
            <person name="Jenkins B.D."/>
            <person name="Jurka J."/>
            <person name="Kapitonov V.V."/>
            <person name="Kroger N."/>
            <person name="Lau W.W."/>
            <person name="Lane T.W."/>
            <person name="Larimer F.W."/>
            <person name="Lippmeier J.C."/>
            <person name="Lucas S."/>
            <person name="Medina M."/>
            <person name="Montsant A."/>
            <person name="Obornik M."/>
            <person name="Parker M.S."/>
            <person name="Palenik B."/>
            <person name="Pazour G.J."/>
            <person name="Richardson P.M."/>
            <person name="Rynearson T.A."/>
            <person name="Saito M.A."/>
            <person name="Schwartz D.C."/>
            <person name="Thamatrakoln K."/>
            <person name="Valentin K."/>
            <person name="Vardi A."/>
            <person name="Wilkerson F.P."/>
            <person name="Rokhsar D.S."/>
        </authorList>
    </citation>
    <scope>NUCLEOTIDE SEQUENCE [LARGE SCALE GENOMIC DNA]</scope>
    <source>
        <strain evidence="2 3">CCMP1335</strain>
    </source>
</reference>
<dbReference type="GO" id="GO:0005634">
    <property type="term" value="C:nucleus"/>
    <property type="evidence" value="ECO:0000318"/>
    <property type="project" value="GO_Central"/>
</dbReference>
<dbReference type="GeneID" id="7445404"/>
<feature type="compositionally biased region" description="Polar residues" evidence="1">
    <location>
        <begin position="267"/>
        <end position="281"/>
    </location>
</feature>
<dbReference type="Pfam" id="PF04641">
    <property type="entry name" value="Rtf2"/>
    <property type="match status" value="1"/>
</dbReference>
<evidence type="ECO:0000313" key="2">
    <source>
        <dbReference type="EMBL" id="EED87172.1"/>
    </source>
</evidence>
<sequence length="335" mass="36356">MGGDGGTISSNRTYLRGAGKAEHTADHPSNALKRSKLDDAERARLVMTTCSVSGTVLDLTPAKVNGTVGTVSGVDLVVCPYGKLYKREKVLEALLQRSQGGGGDDDAVEALGLHVRGMKDLHPVRFYVTTSTSSGATNVNKKQYVAACPITGSELGSGNIPCFVIVRSKKGKKVKSADDDEVARNPNVLSERAIKEMGIEGLQAEYGPFEEKDMIRLAPPKTGGVFEEIKKRWEDKMDEERLAKLQKKKDQKRKRTEDKPKKDSAGKDTQQLAKSTNIKHNNGSDKKTKKSAAEEARSSVQSAVAQNSVLSDLFGGGKKSQTEKEKRDALFTRNC</sequence>
<evidence type="ECO:0000313" key="3">
    <source>
        <dbReference type="Proteomes" id="UP000001449"/>
    </source>
</evidence>
<feature type="compositionally biased region" description="Low complexity" evidence="1">
    <location>
        <begin position="298"/>
        <end position="309"/>
    </location>
</feature>
<dbReference type="PANTHER" id="PTHR12775">
    <property type="entry name" value="PROTEIN C20ORF43 HOMOLOG"/>
    <property type="match status" value="1"/>
</dbReference>
<evidence type="ECO:0000256" key="1">
    <source>
        <dbReference type="SAM" id="MobiDB-lite"/>
    </source>
</evidence>
<dbReference type="KEGG" id="tps:THAPSDRAFT_8849"/>
<dbReference type="InterPro" id="IPR006735">
    <property type="entry name" value="Rtf2"/>
</dbReference>
<feature type="compositionally biased region" description="Basic and acidic residues" evidence="1">
    <location>
        <begin position="282"/>
        <end position="297"/>
    </location>
</feature>
<proteinExistence type="predicted"/>
<dbReference type="Proteomes" id="UP000001449">
    <property type="component" value="Chromosome 11"/>
</dbReference>
<organism evidence="2 3">
    <name type="scientific">Thalassiosira pseudonana</name>
    <name type="common">Marine diatom</name>
    <name type="synonym">Cyclotella nana</name>
    <dbReference type="NCBI Taxonomy" id="35128"/>
    <lineage>
        <taxon>Eukaryota</taxon>
        <taxon>Sar</taxon>
        <taxon>Stramenopiles</taxon>
        <taxon>Ochrophyta</taxon>
        <taxon>Bacillariophyta</taxon>
        <taxon>Coscinodiscophyceae</taxon>
        <taxon>Thalassiosirophycidae</taxon>
        <taxon>Thalassiosirales</taxon>
        <taxon>Thalassiosiraceae</taxon>
        <taxon>Thalassiosira</taxon>
    </lineage>
</organism>
<dbReference type="InParanoid" id="B8LC80"/>
<dbReference type="PANTHER" id="PTHR12775:SF0">
    <property type="entry name" value="REPLICATION TERMINATION FACTOR 2"/>
    <property type="match status" value="1"/>
</dbReference>
<dbReference type="RefSeq" id="XP_002296476.1">
    <property type="nucleotide sequence ID" value="XM_002296440.1"/>
</dbReference>
<feature type="compositionally biased region" description="Basic and acidic residues" evidence="1">
    <location>
        <begin position="255"/>
        <end position="266"/>
    </location>
</feature>
<gene>
    <name evidence="2" type="ORF">THAPSDRAFT_8849</name>
</gene>
<dbReference type="HOGENOM" id="CLU_830248_0_0_1"/>
<dbReference type="AlphaFoldDB" id="B8LC80"/>
<reference evidence="2 3" key="2">
    <citation type="journal article" date="2008" name="Nature">
        <title>The Phaeodactylum genome reveals the evolutionary history of diatom genomes.</title>
        <authorList>
            <person name="Bowler C."/>
            <person name="Allen A.E."/>
            <person name="Badger J.H."/>
            <person name="Grimwood J."/>
            <person name="Jabbari K."/>
            <person name="Kuo A."/>
            <person name="Maheswari U."/>
            <person name="Martens C."/>
            <person name="Maumus F."/>
            <person name="Otillar R.P."/>
            <person name="Rayko E."/>
            <person name="Salamov A."/>
            <person name="Vandepoele K."/>
            <person name="Beszteri B."/>
            <person name="Gruber A."/>
            <person name="Heijde M."/>
            <person name="Katinka M."/>
            <person name="Mock T."/>
            <person name="Valentin K."/>
            <person name="Verret F."/>
            <person name="Berges J.A."/>
            <person name="Brownlee C."/>
            <person name="Cadoret J.P."/>
            <person name="Chiovitti A."/>
            <person name="Choi C.J."/>
            <person name="Coesel S."/>
            <person name="De Martino A."/>
            <person name="Detter J.C."/>
            <person name="Durkin C."/>
            <person name="Falciatore A."/>
            <person name="Fournet J."/>
            <person name="Haruta M."/>
            <person name="Huysman M.J."/>
            <person name="Jenkins B.D."/>
            <person name="Jiroutova K."/>
            <person name="Jorgensen R.E."/>
            <person name="Joubert Y."/>
            <person name="Kaplan A."/>
            <person name="Kroger N."/>
            <person name="Kroth P.G."/>
            <person name="La Roche J."/>
            <person name="Lindquist E."/>
            <person name="Lommer M."/>
            <person name="Martin-Jezequel V."/>
            <person name="Lopez P.J."/>
            <person name="Lucas S."/>
            <person name="Mangogna M."/>
            <person name="McGinnis K."/>
            <person name="Medlin L.K."/>
            <person name="Montsant A."/>
            <person name="Oudot-Le Secq M.P."/>
            <person name="Napoli C."/>
            <person name="Obornik M."/>
            <person name="Parker M.S."/>
            <person name="Petit J.L."/>
            <person name="Porcel B.M."/>
            <person name="Poulsen N."/>
            <person name="Robison M."/>
            <person name="Rychlewski L."/>
            <person name="Rynearson T.A."/>
            <person name="Schmutz J."/>
            <person name="Shapiro H."/>
            <person name="Siaut M."/>
            <person name="Stanley M."/>
            <person name="Sussman M.R."/>
            <person name="Taylor A.R."/>
            <person name="Vardi A."/>
            <person name="von Dassow P."/>
            <person name="Vyverman W."/>
            <person name="Willis A."/>
            <person name="Wyrwicz L.S."/>
            <person name="Rokhsar D.S."/>
            <person name="Weissenbach J."/>
            <person name="Armbrust E.V."/>
            <person name="Green B.R."/>
            <person name="Van de Peer Y."/>
            <person name="Grigoriev I.V."/>
        </authorList>
    </citation>
    <scope>NUCLEOTIDE SEQUENCE [LARGE SCALE GENOMIC DNA]</scope>
    <source>
        <strain evidence="2 3">CCMP1335</strain>
    </source>
</reference>
<feature type="compositionally biased region" description="Basic and acidic residues" evidence="1">
    <location>
        <begin position="320"/>
        <end position="335"/>
    </location>
</feature>
<keyword evidence="3" id="KW-1185">Reference proteome</keyword>
<protein>
    <recommendedName>
        <fullName evidence="4">Replication termination factor 2</fullName>
    </recommendedName>
</protein>
<feature type="region of interest" description="Disordered" evidence="1">
    <location>
        <begin position="243"/>
        <end position="335"/>
    </location>
</feature>
<dbReference type="OMA" id="PITHREM"/>
<dbReference type="EMBL" id="DS999415">
    <property type="protein sequence ID" value="EED87172.1"/>
    <property type="molecule type" value="Genomic_DNA"/>
</dbReference>
<evidence type="ECO:0008006" key="4">
    <source>
        <dbReference type="Google" id="ProtNLM"/>
    </source>
</evidence>